<evidence type="ECO:0000256" key="5">
    <source>
        <dbReference type="ARBA" id="ARBA00022475"/>
    </source>
</evidence>
<evidence type="ECO:0000256" key="14">
    <source>
        <dbReference type="ARBA" id="ARBA00022842"/>
    </source>
</evidence>
<comment type="cofactor">
    <cofactor evidence="23">
        <name>Mg(2+)</name>
        <dbReference type="ChEBI" id="CHEBI:18420"/>
    </cofactor>
    <text evidence="23">Mn(2+), Zn(2+), Cd(2+) and Co(2+) support activity to lesser extents.</text>
</comment>
<dbReference type="GO" id="GO:0005886">
    <property type="term" value="C:plasma membrane"/>
    <property type="evidence" value="ECO:0007669"/>
    <property type="project" value="UniProtKB-SubCell"/>
</dbReference>
<evidence type="ECO:0000256" key="4">
    <source>
        <dbReference type="ARBA" id="ARBA00017575"/>
    </source>
</evidence>
<evidence type="ECO:0000256" key="1">
    <source>
        <dbReference type="ARBA" id="ARBA00004429"/>
    </source>
</evidence>
<evidence type="ECO:0000256" key="24">
    <source>
        <dbReference type="RuleBase" id="RU363065"/>
    </source>
</evidence>
<dbReference type="InterPro" id="IPR036945">
    <property type="entry name" value="DAGK_sf"/>
</dbReference>
<dbReference type="GO" id="GO:0005524">
    <property type="term" value="F:ATP binding"/>
    <property type="evidence" value="ECO:0007669"/>
    <property type="project" value="UniProtKB-KW"/>
</dbReference>
<dbReference type="eggNOG" id="COG0818">
    <property type="taxonomic scope" value="Bacteria"/>
</dbReference>
<comment type="similarity">
    <text evidence="2 24">Belongs to the bacterial diacylglycerol kinase family.</text>
</comment>
<feature type="binding site" evidence="22">
    <location>
        <begin position="96"/>
        <end position="98"/>
    </location>
    <ligand>
        <name>ATP</name>
        <dbReference type="ChEBI" id="CHEBI:30616"/>
    </ligand>
</feature>
<keyword evidence="18" id="KW-0594">Phospholipid biosynthesis</keyword>
<keyword evidence="19 24" id="KW-1208">Phospholipid metabolism</keyword>
<feature type="binding site" evidence="21">
    <location>
        <position position="80"/>
    </location>
    <ligand>
        <name>substrate</name>
    </ligand>
</feature>
<feature type="transmembrane region" description="Helical" evidence="24">
    <location>
        <begin position="110"/>
        <end position="131"/>
    </location>
</feature>
<dbReference type="Proteomes" id="UP000006201">
    <property type="component" value="Unassembled WGS sequence"/>
</dbReference>
<protein>
    <recommendedName>
        <fullName evidence="4 24">Diacylglycerol kinase</fullName>
        <ecNumber evidence="3 24">2.7.1.107</ecNumber>
    </recommendedName>
</protein>
<evidence type="ECO:0000256" key="19">
    <source>
        <dbReference type="ARBA" id="ARBA00023264"/>
    </source>
</evidence>
<feature type="transmembrane region" description="Helical" evidence="24">
    <location>
        <begin position="46"/>
        <end position="62"/>
    </location>
</feature>
<dbReference type="AlphaFoldDB" id="A4C521"/>
<evidence type="ECO:0000256" key="12">
    <source>
        <dbReference type="ARBA" id="ARBA00022777"/>
    </source>
</evidence>
<keyword evidence="17 24" id="KW-0472">Membrane</keyword>
<dbReference type="InterPro" id="IPR033718">
    <property type="entry name" value="DAGK_prok"/>
</dbReference>
<evidence type="ECO:0000256" key="22">
    <source>
        <dbReference type="PIRSR" id="PIRSR600829-3"/>
    </source>
</evidence>
<evidence type="ECO:0000256" key="17">
    <source>
        <dbReference type="ARBA" id="ARBA00023136"/>
    </source>
</evidence>
<feature type="binding site" evidence="21">
    <location>
        <begin position="41"/>
        <end position="45"/>
    </location>
    <ligand>
        <name>substrate</name>
    </ligand>
</feature>
<dbReference type="GO" id="GO:0046872">
    <property type="term" value="F:metal ion binding"/>
    <property type="evidence" value="ECO:0007669"/>
    <property type="project" value="UniProtKB-KW"/>
</dbReference>
<keyword evidence="11 22" id="KW-0547">Nucleotide-binding</keyword>
<evidence type="ECO:0000256" key="23">
    <source>
        <dbReference type="PIRSR" id="PIRSR600829-4"/>
    </source>
</evidence>
<evidence type="ECO:0000256" key="2">
    <source>
        <dbReference type="ARBA" id="ARBA00005967"/>
    </source>
</evidence>
<feature type="binding site" evidence="23">
    <location>
        <position position="87"/>
    </location>
    <ligand>
        <name>a divalent metal cation</name>
        <dbReference type="ChEBI" id="CHEBI:60240"/>
    </ligand>
</feature>
<evidence type="ECO:0000256" key="11">
    <source>
        <dbReference type="ARBA" id="ARBA00022741"/>
    </source>
</evidence>
<dbReference type="GO" id="GO:0004143">
    <property type="term" value="F:ATP-dependent diacylglycerol kinase activity"/>
    <property type="evidence" value="ECO:0007669"/>
    <property type="project" value="UniProtKB-EC"/>
</dbReference>
<evidence type="ECO:0000256" key="3">
    <source>
        <dbReference type="ARBA" id="ARBA00012133"/>
    </source>
</evidence>
<feature type="binding site" evidence="22">
    <location>
        <begin position="105"/>
        <end position="106"/>
    </location>
    <ligand>
        <name>ATP</name>
        <dbReference type="ChEBI" id="CHEBI:30616"/>
    </ligand>
</feature>
<keyword evidence="14 23" id="KW-0460">Magnesium</keyword>
<dbReference type="Pfam" id="PF01219">
    <property type="entry name" value="DAGK_prokar"/>
    <property type="match status" value="1"/>
</dbReference>
<feature type="transmembrane region" description="Helical" evidence="24">
    <location>
        <begin position="68"/>
        <end position="89"/>
    </location>
</feature>
<evidence type="ECO:0000256" key="8">
    <source>
        <dbReference type="ARBA" id="ARBA00022679"/>
    </source>
</evidence>
<keyword evidence="15 24" id="KW-1133">Transmembrane helix</keyword>
<evidence type="ECO:0000313" key="26">
    <source>
        <dbReference type="Proteomes" id="UP000006201"/>
    </source>
</evidence>
<feature type="binding site" evidence="22">
    <location>
        <position position="20"/>
    </location>
    <ligand>
        <name>ATP</name>
        <dbReference type="ChEBI" id="CHEBI:30616"/>
    </ligand>
</feature>
<evidence type="ECO:0000256" key="7">
    <source>
        <dbReference type="ARBA" id="ARBA00022519"/>
    </source>
</evidence>
<evidence type="ECO:0000256" key="21">
    <source>
        <dbReference type="PIRSR" id="PIRSR600829-2"/>
    </source>
</evidence>
<keyword evidence="10 23" id="KW-0479">Metal-binding</keyword>
<organism evidence="25 26">
    <name type="scientific">Pseudoalteromonas tunicata D2</name>
    <dbReference type="NCBI Taxonomy" id="87626"/>
    <lineage>
        <taxon>Bacteria</taxon>
        <taxon>Pseudomonadati</taxon>
        <taxon>Pseudomonadota</taxon>
        <taxon>Gammaproteobacteria</taxon>
        <taxon>Alteromonadales</taxon>
        <taxon>Pseudoalteromonadaceae</taxon>
        <taxon>Pseudoalteromonas</taxon>
    </lineage>
</organism>
<dbReference type="STRING" id="87626.PTD2_03751"/>
<keyword evidence="7 24" id="KW-0997">Cell inner membrane</keyword>
<dbReference type="EMBL" id="AAOH01000001">
    <property type="protein sequence ID" value="EAR30653.1"/>
    <property type="molecule type" value="Genomic_DNA"/>
</dbReference>
<comment type="subcellular location">
    <subcellularLocation>
        <location evidence="1 24">Cell inner membrane</location>
        <topology evidence="1 24">Multi-pass membrane protein</topology>
    </subcellularLocation>
</comment>
<evidence type="ECO:0000256" key="10">
    <source>
        <dbReference type="ARBA" id="ARBA00022723"/>
    </source>
</evidence>
<evidence type="ECO:0000256" key="16">
    <source>
        <dbReference type="ARBA" id="ARBA00023098"/>
    </source>
</evidence>
<keyword evidence="6" id="KW-0444">Lipid biosynthesis</keyword>
<dbReference type="InterPro" id="IPR000829">
    <property type="entry name" value="DAGK"/>
</dbReference>
<dbReference type="GO" id="GO:0006654">
    <property type="term" value="P:phosphatidic acid biosynthetic process"/>
    <property type="evidence" value="ECO:0007669"/>
    <property type="project" value="InterPro"/>
</dbReference>
<comment type="caution">
    <text evidence="25">The sequence shown here is derived from an EMBL/GenBank/DDBJ whole genome shotgun (WGS) entry which is preliminary data.</text>
</comment>
<dbReference type="EC" id="2.7.1.107" evidence="3 24"/>
<feature type="binding site" evidence="21">
    <location>
        <position position="20"/>
    </location>
    <ligand>
        <name>substrate</name>
    </ligand>
</feature>
<dbReference type="PANTHER" id="PTHR34299">
    <property type="entry name" value="DIACYLGLYCEROL KINASE"/>
    <property type="match status" value="1"/>
</dbReference>
<feature type="binding site" evidence="22">
    <location>
        <position position="39"/>
    </location>
    <ligand>
        <name>ATP</name>
        <dbReference type="ChEBI" id="CHEBI:30616"/>
    </ligand>
</feature>
<dbReference type="PANTHER" id="PTHR34299:SF1">
    <property type="entry name" value="DIACYLGLYCEROL KINASE"/>
    <property type="match status" value="1"/>
</dbReference>
<feature type="active site" description="Proton acceptor" evidence="20">
    <location>
        <position position="80"/>
    </location>
</feature>
<feature type="binding site" evidence="21">
    <location>
        <position position="109"/>
    </location>
    <ligand>
        <name>substrate</name>
    </ligand>
</feature>
<reference evidence="25 26" key="1">
    <citation type="submission" date="2006-02" db="EMBL/GenBank/DDBJ databases">
        <authorList>
            <person name="Moran M.A."/>
            <person name="Kjelleberg S."/>
            <person name="Egan S."/>
            <person name="Saunders N."/>
            <person name="Thomas T."/>
            <person name="Ferriera S."/>
            <person name="Johnson J."/>
            <person name="Kravitz S."/>
            <person name="Halpern A."/>
            <person name="Remington K."/>
            <person name="Beeson K."/>
            <person name="Tran B."/>
            <person name="Rogers Y.-H."/>
            <person name="Friedman R."/>
            <person name="Venter J.C."/>
        </authorList>
    </citation>
    <scope>NUCLEOTIDE SEQUENCE [LARGE SCALE GENOMIC DNA]</scope>
    <source>
        <strain evidence="25 26">D2</strain>
    </source>
</reference>
<keyword evidence="5" id="KW-1003">Cell membrane</keyword>
<evidence type="ECO:0000313" key="25">
    <source>
        <dbReference type="EMBL" id="EAR30653.1"/>
    </source>
</evidence>
<keyword evidence="13 22" id="KW-0067">ATP-binding</keyword>
<keyword evidence="8 24" id="KW-0808">Transferase</keyword>
<dbReference type="RefSeq" id="WP_009836951.1">
    <property type="nucleotide sequence ID" value="NZ_AAOH01000001.1"/>
</dbReference>
<comment type="function">
    <text evidence="24">Catalyzes the ATP-dependent phosphorylation of sn-l,2-diacylglycerol (DAG) to phosphatidic acid. Involved in the recycling of diacylglycerol produced as a by-product during membrane-derived oligosaccharide (MDO) biosynthesis.</text>
</comment>
<keyword evidence="26" id="KW-1185">Reference proteome</keyword>
<evidence type="ECO:0000256" key="20">
    <source>
        <dbReference type="PIRSR" id="PIRSR600829-1"/>
    </source>
</evidence>
<sequence length="138" mass="15184">MNTIKQQNSVNKPNGAGIGRIFKATHCSFKGLSAAWQYESAFRQELTLAIILLPFAFILASSNHHLLMLISCLTLILFAEIINSALEALADAITLEHHTLIGRAKDMGSAAVFIALSLTAIVWGQAIYQYFFDIFVLI</sequence>
<accession>A4C521</accession>
<proteinExistence type="inferred from homology"/>
<dbReference type="HOGENOM" id="CLU_112343_3_0_6"/>
<dbReference type="CDD" id="cd14264">
    <property type="entry name" value="DAGK_IM"/>
    <property type="match status" value="1"/>
</dbReference>
<feature type="binding site" evidence="23">
    <location>
        <position position="39"/>
    </location>
    <ligand>
        <name>a divalent metal cation</name>
        <dbReference type="ChEBI" id="CHEBI:60240"/>
    </ligand>
</feature>
<dbReference type="Gene3D" id="1.10.287.3610">
    <property type="match status" value="1"/>
</dbReference>
<keyword evidence="16 24" id="KW-0443">Lipid metabolism</keyword>
<keyword evidence="12 24" id="KW-0418">Kinase</keyword>
<name>A4C521_9GAMM</name>
<evidence type="ECO:0000256" key="15">
    <source>
        <dbReference type="ARBA" id="ARBA00022989"/>
    </source>
</evidence>
<comment type="catalytic activity">
    <reaction evidence="24">
        <text>a 1,2-diacyl-sn-glycerol + ATP = a 1,2-diacyl-sn-glycero-3-phosphate + ADP + H(+)</text>
        <dbReference type="Rhea" id="RHEA:10272"/>
        <dbReference type="ChEBI" id="CHEBI:15378"/>
        <dbReference type="ChEBI" id="CHEBI:17815"/>
        <dbReference type="ChEBI" id="CHEBI:30616"/>
        <dbReference type="ChEBI" id="CHEBI:58608"/>
        <dbReference type="ChEBI" id="CHEBI:456216"/>
        <dbReference type="EC" id="2.7.1.107"/>
    </reaction>
</comment>
<gene>
    <name evidence="25" type="ORF">PTD2_03751</name>
</gene>
<feature type="binding site" evidence="22">
    <location>
        <position position="87"/>
    </location>
    <ligand>
        <name>ATP</name>
        <dbReference type="ChEBI" id="CHEBI:30616"/>
    </ligand>
</feature>
<evidence type="ECO:0000256" key="13">
    <source>
        <dbReference type="ARBA" id="ARBA00022840"/>
    </source>
</evidence>
<evidence type="ECO:0000256" key="9">
    <source>
        <dbReference type="ARBA" id="ARBA00022692"/>
    </source>
</evidence>
<evidence type="ECO:0000256" key="6">
    <source>
        <dbReference type="ARBA" id="ARBA00022516"/>
    </source>
</evidence>
<keyword evidence="9 24" id="KW-0812">Transmembrane</keyword>
<evidence type="ECO:0000256" key="18">
    <source>
        <dbReference type="ARBA" id="ARBA00023209"/>
    </source>
</evidence>